<keyword evidence="6" id="KW-1185">Reference proteome</keyword>
<evidence type="ECO:0000313" key="5">
    <source>
        <dbReference type="EMBL" id="KAK7477880.1"/>
    </source>
</evidence>
<evidence type="ECO:0000256" key="3">
    <source>
        <dbReference type="SAM" id="MobiDB-lite"/>
    </source>
</evidence>
<keyword evidence="1 2" id="KW-0175">Coiled coil</keyword>
<feature type="compositionally biased region" description="Polar residues" evidence="3">
    <location>
        <begin position="480"/>
        <end position="493"/>
    </location>
</feature>
<organism evidence="5 6">
    <name type="scientific">Batillaria attramentaria</name>
    <dbReference type="NCBI Taxonomy" id="370345"/>
    <lineage>
        <taxon>Eukaryota</taxon>
        <taxon>Metazoa</taxon>
        <taxon>Spiralia</taxon>
        <taxon>Lophotrochozoa</taxon>
        <taxon>Mollusca</taxon>
        <taxon>Gastropoda</taxon>
        <taxon>Caenogastropoda</taxon>
        <taxon>Sorbeoconcha</taxon>
        <taxon>Cerithioidea</taxon>
        <taxon>Batillariidae</taxon>
        <taxon>Batillaria</taxon>
    </lineage>
</organism>
<dbReference type="PANTHER" id="PTHR46518:SF1">
    <property type="entry name" value="OUTER DYNEIN ARM-DOCKING COMPLEX SUBUNIT 3"/>
    <property type="match status" value="1"/>
</dbReference>
<gene>
    <name evidence="5" type="ORF">BaRGS_00030876</name>
</gene>
<evidence type="ECO:0000259" key="4">
    <source>
        <dbReference type="Pfam" id="PF21773"/>
    </source>
</evidence>
<evidence type="ECO:0000313" key="6">
    <source>
        <dbReference type="Proteomes" id="UP001519460"/>
    </source>
</evidence>
<proteinExistence type="predicted"/>
<comment type="caution">
    <text evidence="5">The sequence shown here is derived from an EMBL/GenBank/DDBJ whole genome shotgun (WGS) entry which is preliminary data.</text>
</comment>
<dbReference type="Proteomes" id="UP001519460">
    <property type="component" value="Unassembled WGS sequence"/>
</dbReference>
<feature type="domain" description="ODAD1 central coiled coil region" evidence="4">
    <location>
        <begin position="229"/>
        <end position="381"/>
    </location>
</feature>
<feature type="compositionally biased region" description="Basic and acidic residues" evidence="3">
    <location>
        <begin position="215"/>
        <end position="233"/>
    </location>
</feature>
<evidence type="ECO:0000256" key="1">
    <source>
        <dbReference type="ARBA" id="ARBA00023054"/>
    </source>
</evidence>
<protein>
    <recommendedName>
        <fullName evidence="4">ODAD1 central coiled coil region domain-containing protein</fullName>
    </recommendedName>
</protein>
<feature type="compositionally biased region" description="Basic residues" evidence="3">
    <location>
        <begin position="496"/>
        <end position="508"/>
    </location>
</feature>
<dbReference type="InterPro" id="IPR049258">
    <property type="entry name" value="ODAD1_CC"/>
</dbReference>
<feature type="coiled-coil region" evidence="2">
    <location>
        <begin position="292"/>
        <end position="365"/>
    </location>
</feature>
<reference evidence="5 6" key="1">
    <citation type="journal article" date="2023" name="Sci. Data">
        <title>Genome assembly of the Korean intertidal mud-creeper Batillaria attramentaria.</title>
        <authorList>
            <person name="Patra A.K."/>
            <person name="Ho P.T."/>
            <person name="Jun S."/>
            <person name="Lee S.J."/>
            <person name="Kim Y."/>
            <person name="Won Y.J."/>
        </authorList>
    </citation>
    <scope>NUCLEOTIDE SEQUENCE [LARGE SCALE GENOMIC DNA]</scope>
    <source>
        <strain evidence="5">Wonlab-2016</strain>
    </source>
</reference>
<evidence type="ECO:0000256" key="2">
    <source>
        <dbReference type="SAM" id="Coils"/>
    </source>
</evidence>
<dbReference type="PANTHER" id="PTHR46518">
    <property type="entry name" value="COILED-COIL DOMAIN-CONTAINING PROTEIN 151"/>
    <property type="match status" value="1"/>
</dbReference>
<accession>A0ABD0JTC3</accession>
<dbReference type="EMBL" id="JACVVK020000339">
    <property type="protein sequence ID" value="KAK7477880.1"/>
    <property type="molecule type" value="Genomic_DNA"/>
</dbReference>
<dbReference type="InterPro" id="IPR033192">
    <property type="entry name" value="ODAD3"/>
</dbReference>
<feature type="region of interest" description="Disordered" evidence="3">
    <location>
        <begin position="202"/>
        <end position="256"/>
    </location>
</feature>
<dbReference type="Pfam" id="PF21773">
    <property type="entry name" value="ODAD1_CC"/>
    <property type="match status" value="1"/>
</dbReference>
<feature type="compositionally biased region" description="Acidic residues" evidence="3">
    <location>
        <begin position="464"/>
        <end position="477"/>
    </location>
</feature>
<name>A0ABD0JTC3_9CAEN</name>
<sequence length="508" mass="59030">MPRSRGVAQRPVSEQIEELRAKINLIEGDRKAYYESSQYAIKKNRENITSLRKETWELRKRLSDRLKRAALSNKSGGQAITIFDHKVCDTVKRSNQMNHVTVAKQKKLEDLQTKYNQMVKDSSDAVATDKGDSADSQQMRYLENSYDKVSMKTEEAKQVQRVYLDIKARFEQEAQNYPAKLDAIESEIRRTRAELKELKAMQNDAELSKEAAVSELRRHEETVYSERKKREAQRGSIQQDELSPQEKAALTGEDQQQKITTYEEAFKQIKEATGVSDTWEVVERFENQGQTTQHLEDLKKDNEKQILRLREEKENLQTEFEEMKYSGEAKLSSGQTMLEEFENHLAKEERRRDDADERLQRASRILVQVKAGVEHLADKLHHLKANKGHVPTAQIAPSSDEYVLDQLSTSEEKLLKLLEELDGKDLNEALRQMEEEEFHTHMENKLPQYNTRVKLPTQQRDLVYGDEDEDSGEDDVDVPNRSTIKKQSQTIIDSKTKRRVAKKKKKMK</sequence>
<dbReference type="AlphaFoldDB" id="A0ABD0JTC3"/>
<feature type="region of interest" description="Disordered" evidence="3">
    <location>
        <begin position="461"/>
        <end position="508"/>
    </location>
</feature>